<proteinExistence type="predicted"/>
<evidence type="ECO:0000313" key="1">
    <source>
        <dbReference type="EMBL" id="KAL3668382.1"/>
    </source>
</evidence>
<organism evidence="1 2">
    <name type="scientific">Phytophthora oleae</name>
    <dbReference type="NCBI Taxonomy" id="2107226"/>
    <lineage>
        <taxon>Eukaryota</taxon>
        <taxon>Sar</taxon>
        <taxon>Stramenopiles</taxon>
        <taxon>Oomycota</taxon>
        <taxon>Peronosporomycetes</taxon>
        <taxon>Peronosporales</taxon>
        <taxon>Peronosporaceae</taxon>
        <taxon>Phytophthora</taxon>
    </lineage>
</organism>
<dbReference type="AlphaFoldDB" id="A0ABD3FPP7"/>
<keyword evidence="2" id="KW-1185">Reference proteome</keyword>
<evidence type="ECO:0000313" key="2">
    <source>
        <dbReference type="Proteomes" id="UP001632037"/>
    </source>
</evidence>
<reference evidence="1 2" key="1">
    <citation type="submission" date="2024-09" db="EMBL/GenBank/DDBJ databases">
        <title>Genome sequencing and assembly of Phytophthora oleae, isolate VK10A, causative agent of rot of olive drupes.</title>
        <authorList>
            <person name="Conti Taguali S."/>
            <person name="Riolo M."/>
            <person name="La Spada F."/>
            <person name="Cacciola S.O."/>
            <person name="Dionisio G."/>
        </authorList>
    </citation>
    <scope>NUCLEOTIDE SEQUENCE [LARGE SCALE GENOMIC DNA]</scope>
    <source>
        <strain evidence="1 2">VK10A</strain>
    </source>
</reference>
<comment type="caution">
    <text evidence="1">The sequence shown here is derived from an EMBL/GenBank/DDBJ whole genome shotgun (WGS) entry which is preliminary data.</text>
</comment>
<accession>A0ABD3FPP7</accession>
<dbReference type="Proteomes" id="UP001632037">
    <property type="component" value="Unassembled WGS sequence"/>
</dbReference>
<gene>
    <name evidence="1" type="ORF">V7S43_006471</name>
</gene>
<sequence length="112" mass="12916">MLRFEARKSHAFALLEAILEEGDDSSNTDEEEAFVLLEAILDDDDPIDEDILLHKQHQPQGVDLSEMEKLEDAAFTLLEMILDDDDEPIDEDILFPAHKRNQICNFYPEEVE</sequence>
<name>A0ABD3FPP7_9STRA</name>
<protein>
    <submittedName>
        <fullName evidence="1">Uncharacterized protein</fullName>
    </submittedName>
</protein>
<dbReference type="EMBL" id="JBIMZQ010000011">
    <property type="protein sequence ID" value="KAL3668382.1"/>
    <property type="molecule type" value="Genomic_DNA"/>
</dbReference>